<protein>
    <submittedName>
        <fullName evidence="2">Uncharacterized protein</fullName>
    </submittedName>
</protein>
<reference evidence="2" key="2">
    <citation type="submission" date="2022-01" db="EMBL/GenBank/DDBJ databases">
        <authorList>
            <person name="Yamashiro T."/>
            <person name="Shiraishi A."/>
            <person name="Satake H."/>
            <person name="Nakayama K."/>
        </authorList>
    </citation>
    <scope>NUCLEOTIDE SEQUENCE</scope>
</reference>
<gene>
    <name evidence="2" type="ORF">Tco_0730187</name>
</gene>
<name>A0ABQ4YSA7_9ASTR</name>
<organism evidence="2 3">
    <name type="scientific">Tanacetum coccineum</name>
    <dbReference type="NCBI Taxonomy" id="301880"/>
    <lineage>
        <taxon>Eukaryota</taxon>
        <taxon>Viridiplantae</taxon>
        <taxon>Streptophyta</taxon>
        <taxon>Embryophyta</taxon>
        <taxon>Tracheophyta</taxon>
        <taxon>Spermatophyta</taxon>
        <taxon>Magnoliopsida</taxon>
        <taxon>eudicotyledons</taxon>
        <taxon>Gunneridae</taxon>
        <taxon>Pentapetalae</taxon>
        <taxon>asterids</taxon>
        <taxon>campanulids</taxon>
        <taxon>Asterales</taxon>
        <taxon>Asteraceae</taxon>
        <taxon>Asteroideae</taxon>
        <taxon>Anthemideae</taxon>
        <taxon>Anthemidinae</taxon>
        <taxon>Tanacetum</taxon>
    </lineage>
</organism>
<dbReference type="Proteomes" id="UP001151760">
    <property type="component" value="Unassembled WGS sequence"/>
</dbReference>
<dbReference type="EMBL" id="BQNB010010661">
    <property type="protein sequence ID" value="GJS80306.1"/>
    <property type="molecule type" value="Genomic_DNA"/>
</dbReference>
<keyword evidence="1" id="KW-0175">Coiled coil</keyword>
<evidence type="ECO:0000256" key="1">
    <source>
        <dbReference type="SAM" id="Coils"/>
    </source>
</evidence>
<keyword evidence="3" id="KW-1185">Reference proteome</keyword>
<accession>A0ABQ4YSA7</accession>
<feature type="coiled-coil region" evidence="1">
    <location>
        <begin position="221"/>
        <end position="255"/>
    </location>
</feature>
<reference evidence="2" key="1">
    <citation type="journal article" date="2022" name="Int. J. Mol. Sci.">
        <title>Draft Genome of Tanacetum Coccineum: Genomic Comparison of Closely Related Tanacetum-Family Plants.</title>
        <authorList>
            <person name="Yamashiro T."/>
            <person name="Shiraishi A."/>
            <person name="Nakayama K."/>
            <person name="Satake H."/>
        </authorList>
    </citation>
    <scope>NUCLEOTIDE SEQUENCE</scope>
</reference>
<proteinExistence type="predicted"/>
<evidence type="ECO:0000313" key="3">
    <source>
        <dbReference type="Proteomes" id="UP001151760"/>
    </source>
</evidence>
<comment type="caution">
    <text evidence="2">The sequence shown here is derived from an EMBL/GenBank/DDBJ whole genome shotgun (WGS) entry which is preliminary data.</text>
</comment>
<sequence length="397" mass="45133">MFNMNERVYNPQSQSASVTHQVLMFHPQSYQVIHPQSSHMIHPQSSHMIHPQSSQVIHPQSSQALAISLQSSADPLQFDSGLVVLYFLPTNDPLECLNKALAFMCTTLISSYPSTNNQLETSSNLMNQVDMQGRQTHSYVDGIDLYDSNCDDISTAKAVLMANLSSYGSDVLSEVPHSETYQIDMANQSVQAMQKFEQTQVVDFPDNEITSTREKMVDSQMDDMIKEKLALKQQTDSLEQNLSNQIKENESLLQTFTVFKNESKEKESKYIDNEFDLKMKIKELDNIVYKVGQSAQTVHIVISSQHDVIPANWIDEENMIIGRNTVNIVMHVDNKFLNVLHVQNTFLEDNIALDMMKMENDRLMELLVSQDLEHTTVNSLAVINNYQDLNNGVFLLN</sequence>
<evidence type="ECO:0000313" key="2">
    <source>
        <dbReference type="EMBL" id="GJS80306.1"/>
    </source>
</evidence>